<gene>
    <name evidence="2" type="ORF">JMJ55_09230</name>
</gene>
<organism evidence="2 3">
    <name type="scientific">Belnapia mucosa</name>
    <dbReference type="NCBI Taxonomy" id="2804532"/>
    <lineage>
        <taxon>Bacteria</taxon>
        <taxon>Pseudomonadati</taxon>
        <taxon>Pseudomonadota</taxon>
        <taxon>Alphaproteobacteria</taxon>
        <taxon>Acetobacterales</taxon>
        <taxon>Roseomonadaceae</taxon>
        <taxon>Belnapia</taxon>
    </lineage>
</organism>
<evidence type="ECO:0000313" key="2">
    <source>
        <dbReference type="EMBL" id="MBL6455504.1"/>
    </source>
</evidence>
<dbReference type="Proteomes" id="UP000606490">
    <property type="component" value="Unassembled WGS sequence"/>
</dbReference>
<comment type="caution">
    <text evidence="2">The sequence shown here is derived from an EMBL/GenBank/DDBJ whole genome shotgun (WGS) entry which is preliminary data.</text>
</comment>
<evidence type="ECO:0000313" key="3">
    <source>
        <dbReference type="Proteomes" id="UP000606490"/>
    </source>
</evidence>
<sequence length="113" mass="12088">MKRGRTPRGGGKREARRAAQPEAGELTSLRAALAAAEAKIRRMEDEGLDAFARRRIAELEAGQLVARGQAVEAAVAKSRAEGELQALRNAIGKAPGLNGWLLRRAMRRMGGGT</sequence>
<evidence type="ECO:0000256" key="1">
    <source>
        <dbReference type="SAM" id="MobiDB-lite"/>
    </source>
</evidence>
<dbReference type="EMBL" id="JAEUXJ010000003">
    <property type="protein sequence ID" value="MBL6455504.1"/>
    <property type="molecule type" value="Genomic_DNA"/>
</dbReference>
<name>A0ABS1V1B3_9PROT</name>
<reference evidence="2 3" key="1">
    <citation type="submission" date="2021-01" db="EMBL/GenBank/DDBJ databases">
        <title>Belnapia mucosa sp. nov. and Belnapia arida sp. nov., isolated from the Tabernas Desert (Almeria, Spain).</title>
        <authorList>
            <person name="Molina-Menor E."/>
            <person name="Vidal-Verdu A."/>
            <person name="Calonge A."/>
            <person name="Satari L."/>
            <person name="Pereto Magraner J."/>
            <person name="Porcar Miralles M."/>
        </authorList>
    </citation>
    <scope>NUCLEOTIDE SEQUENCE [LARGE SCALE GENOMIC DNA]</scope>
    <source>
        <strain evidence="2 3">T6</strain>
    </source>
</reference>
<dbReference type="RefSeq" id="WP_202825238.1">
    <property type="nucleotide sequence ID" value="NZ_JAEUXJ010000003.1"/>
</dbReference>
<keyword evidence="3" id="KW-1185">Reference proteome</keyword>
<accession>A0ABS1V1B3</accession>
<feature type="region of interest" description="Disordered" evidence="1">
    <location>
        <begin position="1"/>
        <end position="24"/>
    </location>
</feature>
<protein>
    <submittedName>
        <fullName evidence="2">Uncharacterized protein</fullName>
    </submittedName>
</protein>
<proteinExistence type="predicted"/>